<dbReference type="NCBIfam" id="TIGR00068">
    <property type="entry name" value="glyox_I"/>
    <property type="match status" value="1"/>
</dbReference>
<dbReference type="Pfam" id="PF00903">
    <property type="entry name" value="Glyoxalase"/>
    <property type="match status" value="1"/>
</dbReference>
<feature type="binding site" evidence="9">
    <location>
        <position position="193"/>
    </location>
    <ligand>
        <name>Zn(2+)</name>
        <dbReference type="ChEBI" id="CHEBI:29105"/>
        <note>ligand shared between dimeric partners</note>
    </ligand>
</feature>
<comment type="catalytic activity">
    <reaction evidence="10">
        <text>(R)-S-lactoylglutathione = methylglyoxal + glutathione</text>
        <dbReference type="Rhea" id="RHEA:19069"/>
        <dbReference type="ChEBI" id="CHEBI:17158"/>
        <dbReference type="ChEBI" id="CHEBI:57474"/>
        <dbReference type="ChEBI" id="CHEBI:57925"/>
        <dbReference type="EC" id="4.4.1.5"/>
    </reaction>
</comment>
<comment type="cofactor">
    <cofactor evidence="10">
        <name>Ni(2+)</name>
        <dbReference type="ChEBI" id="CHEBI:49786"/>
    </cofactor>
    <text evidence="10">Binds 1 nickel ion per subunit.</text>
</comment>
<dbReference type="EC" id="4.4.1.5" evidence="3 10"/>
<dbReference type="STRING" id="33069.AO065_16490"/>
<evidence type="ECO:0000259" key="11">
    <source>
        <dbReference type="PROSITE" id="PS51819"/>
    </source>
</evidence>
<dbReference type="PROSITE" id="PS00934">
    <property type="entry name" value="GLYOXALASE_I_1"/>
    <property type="match status" value="1"/>
</dbReference>
<feature type="active site" description="Proton donor/acceptor" evidence="8">
    <location>
        <position position="239"/>
    </location>
</feature>
<feature type="domain" description="VOC" evidence="11">
    <location>
        <begin position="97"/>
        <end position="243"/>
    </location>
</feature>
<dbReference type="AlphaFoldDB" id="A0A3M4IMJ5"/>
<dbReference type="PANTHER" id="PTHR10374">
    <property type="entry name" value="LACTOYLGLUTATHIONE LYASE GLYOXALASE I"/>
    <property type="match status" value="1"/>
</dbReference>
<dbReference type="UniPathway" id="UPA00619">
    <property type="reaction ID" value="UER00675"/>
</dbReference>
<dbReference type="Proteomes" id="UP000271866">
    <property type="component" value="Unassembled WGS sequence"/>
</dbReference>
<comment type="similarity">
    <text evidence="2 10">Belongs to the glyoxalase I family.</text>
</comment>
<organism evidence="12 13">
    <name type="scientific">Pseudomonas viridiflava</name>
    <name type="common">Phytomonas viridiflava</name>
    <dbReference type="NCBI Taxonomy" id="33069"/>
    <lineage>
        <taxon>Bacteria</taxon>
        <taxon>Pseudomonadati</taxon>
        <taxon>Pseudomonadota</taxon>
        <taxon>Gammaproteobacteria</taxon>
        <taxon>Pseudomonadales</taxon>
        <taxon>Pseudomonadaceae</taxon>
        <taxon>Pseudomonas</taxon>
    </lineage>
</organism>
<sequence>MQCPAAGAGTGLARSIGIAKGSWSGRQNRWPEILSLLPASSKTEATLSERGFGTARPAPYHLALFVHSVGDTLMSLHELNTLPGVTAAPEAATRQFVFNHTMLRVKDITKSLDFYTRVLGFSLVEKRDFPEAEFSLYFLALVDKAQIPEDDKARNEWMKSIPGILELTHNHGTESDATASYHNGNSDPRGFGHICVSVPDVKVACERFESLGVDFQKRLSDGRMNSLAFIKDPDGYWVEIIQPTPL</sequence>
<dbReference type="InterPro" id="IPR029068">
    <property type="entry name" value="Glyas_Bleomycin-R_OHBP_Dase"/>
</dbReference>
<evidence type="ECO:0000256" key="3">
    <source>
        <dbReference type="ARBA" id="ARBA00012081"/>
    </source>
</evidence>
<proteinExistence type="inferred from homology"/>
<feature type="binding site" evidence="9">
    <location>
        <position position="239"/>
    </location>
    <ligand>
        <name>Zn(2+)</name>
        <dbReference type="ChEBI" id="CHEBI:29105"/>
        <note>ligand shared between dimeric partners</note>
    </ligand>
</feature>
<evidence type="ECO:0000256" key="4">
    <source>
        <dbReference type="ARBA" id="ARBA00022596"/>
    </source>
</evidence>
<evidence type="ECO:0000256" key="10">
    <source>
        <dbReference type="RuleBase" id="RU361179"/>
    </source>
</evidence>
<dbReference type="PROSITE" id="PS51819">
    <property type="entry name" value="VOC"/>
    <property type="match status" value="1"/>
</dbReference>
<keyword evidence="6 9" id="KW-0862">Zinc</keyword>
<comment type="cofactor">
    <cofactor evidence="9">
        <name>Zn(2+)</name>
        <dbReference type="ChEBI" id="CHEBI:29105"/>
    </cofactor>
    <text evidence="9">Binds 1 zinc ion per subunit. In the homodimer, two zinc ions are bound between subunits.</text>
</comment>
<dbReference type="SUPFAM" id="SSF54593">
    <property type="entry name" value="Glyoxalase/Bleomycin resistance protein/Dihydroxybiphenyl dioxygenase"/>
    <property type="match status" value="1"/>
</dbReference>
<keyword evidence="7 10" id="KW-0456">Lyase</keyword>
<dbReference type="PROSITE" id="PS00935">
    <property type="entry name" value="GLYOXALASE_I_2"/>
    <property type="match status" value="1"/>
</dbReference>
<comment type="pathway">
    <text evidence="1 10">Secondary metabolite metabolism; methylglyoxal degradation; (R)-lactate from methylglyoxal: step 1/2.</text>
</comment>
<dbReference type="Gene3D" id="3.10.180.10">
    <property type="entry name" value="2,3-Dihydroxybiphenyl 1,2-Dioxygenase, domain 1"/>
    <property type="match status" value="1"/>
</dbReference>
<comment type="function">
    <text evidence="10">Catalyzes the conversion of hemimercaptal, formed from methylglyoxal and glutathione, to S-lactoylglutathione.</text>
</comment>
<name>A0A3M4IMJ5_PSEVI</name>
<evidence type="ECO:0000256" key="1">
    <source>
        <dbReference type="ARBA" id="ARBA00005008"/>
    </source>
</evidence>
<protein>
    <recommendedName>
        <fullName evidence="3 10">Lactoylglutathione lyase</fullName>
        <ecNumber evidence="3 10">4.4.1.5</ecNumber>
    </recommendedName>
    <alternativeName>
        <fullName evidence="10">Glyoxalase I</fullName>
    </alternativeName>
</protein>
<evidence type="ECO:0000256" key="7">
    <source>
        <dbReference type="ARBA" id="ARBA00023239"/>
    </source>
</evidence>
<dbReference type="InterPro" id="IPR004361">
    <property type="entry name" value="Glyoxalase_1"/>
</dbReference>
<evidence type="ECO:0000313" key="12">
    <source>
        <dbReference type="EMBL" id="RMQ78791.1"/>
    </source>
</evidence>
<reference evidence="12 13" key="1">
    <citation type="submission" date="2018-08" db="EMBL/GenBank/DDBJ databases">
        <title>Recombination of ecologically and evolutionarily significant loci maintains genetic cohesion in the Pseudomonas syringae species complex.</title>
        <authorList>
            <person name="Dillon M."/>
            <person name="Thakur S."/>
            <person name="Almeida R.N.D."/>
            <person name="Weir B.S."/>
            <person name="Guttman D.S."/>
        </authorList>
    </citation>
    <scope>NUCLEOTIDE SEQUENCE [LARGE SCALE GENOMIC DNA]</scope>
    <source>
        <strain evidence="12 13">ICMP 11296</strain>
    </source>
</reference>
<evidence type="ECO:0000256" key="6">
    <source>
        <dbReference type="ARBA" id="ARBA00022833"/>
    </source>
</evidence>
<keyword evidence="5 9" id="KW-0479">Metal-binding</keyword>
<dbReference type="GO" id="GO:0004462">
    <property type="term" value="F:lactoylglutathione lyase activity"/>
    <property type="evidence" value="ECO:0007669"/>
    <property type="project" value="UniProtKB-UniRule"/>
</dbReference>
<evidence type="ECO:0000256" key="2">
    <source>
        <dbReference type="ARBA" id="ARBA00010363"/>
    </source>
</evidence>
<dbReference type="InterPro" id="IPR037523">
    <property type="entry name" value="VOC_core"/>
</dbReference>
<evidence type="ECO:0000256" key="5">
    <source>
        <dbReference type="ARBA" id="ARBA00022723"/>
    </source>
</evidence>
<dbReference type="GO" id="GO:0046872">
    <property type="term" value="F:metal ion binding"/>
    <property type="evidence" value="ECO:0007669"/>
    <property type="project" value="UniProtKB-UniRule"/>
</dbReference>
<accession>A0A3M4IMJ5</accession>
<dbReference type="InterPro" id="IPR004360">
    <property type="entry name" value="Glyas_Fos-R_dOase_dom"/>
</dbReference>
<dbReference type="InterPro" id="IPR018146">
    <property type="entry name" value="Glyoxalase_1_CS"/>
</dbReference>
<evidence type="ECO:0000256" key="9">
    <source>
        <dbReference type="PIRSR" id="PIRSR604361-3"/>
    </source>
</evidence>
<evidence type="ECO:0000256" key="8">
    <source>
        <dbReference type="PIRSR" id="PIRSR604361-1"/>
    </source>
</evidence>
<gene>
    <name evidence="12" type="ORF">ALP98_03871</name>
</gene>
<dbReference type="CDD" id="cd07233">
    <property type="entry name" value="GlxI_Zn"/>
    <property type="match status" value="1"/>
</dbReference>
<keyword evidence="4 10" id="KW-0533">Nickel</keyword>
<feature type="binding site" evidence="9">
    <location>
        <position position="166"/>
    </location>
    <ligand>
        <name>Zn(2+)</name>
        <dbReference type="ChEBI" id="CHEBI:29105"/>
        <note>ligand shared between dimeric partners</note>
    </ligand>
</feature>
<dbReference type="PANTHER" id="PTHR10374:SF30">
    <property type="entry name" value="LACTOYLGLUTATHIONE LYASE"/>
    <property type="match status" value="1"/>
</dbReference>
<dbReference type="EMBL" id="RBRK01000033">
    <property type="protein sequence ID" value="RMQ78791.1"/>
    <property type="molecule type" value="Genomic_DNA"/>
</dbReference>
<evidence type="ECO:0000313" key="13">
    <source>
        <dbReference type="Proteomes" id="UP000271866"/>
    </source>
</evidence>
<comment type="caution">
    <text evidence="12">The sequence shown here is derived from an EMBL/GenBank/DDBJ whole genome shotgun (WGS) entry which is preliminary data.</text>
</comment>